<dbReference type="Pfam" id="PF02368">
    <property type="entry name" value="Big_2"/>
    <property type="match status" value="2"/>
</dbReference>
<feature type="signal peptide" evidence="3">
    <location>
        <begin position="1"/>
        <end position="26"/>
    </location>
</feature>
<dbReference type="InterPro" id="IPR018247">
    <property type="entry name" value="EF_Hand_1_Ca_BS"/>
</dbReference>
<evidence type="ECO:0000256" key="2">
    <source>
        <dbReference type="ARBA" id="ARBA00022801"/>
    </source>
</evidence>
<dbReference type="GO" id="GO:0046872">
    <property type="term" value="F:metal ion binding"/>
    <property type="evidence" value="ECO:0007669"/>
    <property type="project" value="UniProtKB-KW"/>
</dbReference>
<feature type="domain" description="Dockerin" evidence="5">
    <location>
        <begin position="93"/>
        <end position="160"/>
    </location>
</feature>
<reference evidence="6" key="2">
    <citation type="journal article" date="2021" name="PeerJ">
        <title>Extensive microbial diversity within the chicken gut microbiome revealed by metagenomics and culture.</title>
        <authorList>
            <person name="Gilroy R."/>
            <person name="Ravi A."/>
            <person name="Getino M."/>
            <person name="Pursley I."/>
            <person name="Horton D.L."/>
            <person name="Alikhan N.F."/>
            <person name="Baker D."/>
            <person name="Gharbi K."/>
            <person name="Hall N."/>
            <person name="Watson M."/>
            <person name="Adriaenssens E.M."/>
            <person name="Foster-Nyarko E."/>
            <person name="Jarju S."/>
            <person name="Secka A."/>
            <person name="Antonio M."/>
            <person name="Oren A."/>
            <person name="Chaudhuri R.R."/>
            <person name="La Ragione R."/>
            <person name="Hildebrand F."/>
            <person name="Pallen M.J."/>
        </authorList>
    </citation>
    <scope>NUCLEOTIDE SEQUENCE</scope>
    <source>
        <strain evidence="6">13361</strain>
    </source>
</reference>
<dbReference type="PANTHER" id="PTHR10587">
    <property type="entry name" value="GLYCOSYL TRANSFERASE-RELATED"/>
    <property type="match status" value="1"/>
</dbReference>
<dbReference type="PROSITE" id="PS51677">
    <property type="entry name" value="NODB"/>
    <property type="match status" value="1"/>
</dbReference>
<dbReference type="SMART" id="SM00635">
    <property type="entry name" value="BID_2"/>
    <property type="match status" value="2"/>
</dbReference>
<dbReference type="Pfam" id="PF01522">
    <property type="entry name" value="Polysacc_deac_1"/>
    <property type="match status" value="1"/>
</dbReference>
<keyword evidence="3" id="KW-0732">Signal</keyword>
<dbReference type="CDD" id="cd14256">
    <property type="entry name" value="Dockerin_I"/>
    <property type="match status" value="1"/>
</dbReference>
<evidence type="ECO:0000256" key="1">
    <source>
        <dbReference type="ARBA" id="ARBA00022723"/>
    </source>
</evidence>
<dbReference type="SUPFAM" id="SSF88713">
    <property type="entry name" value="Glycoside hydrolase/deacetylase"/>
    <property type="match status" value="1"/>
</dbReference>
<dbReference type="Gene3D" id="2.60.40.1080">
    <property type="match status" value="2"/>
</dbReference>
<dbReference type="InterPro" id="IPR036439">
    <property type="entry name" value="Dockerin_dom_sf"/>
</dbReference>
<dbReference type="Gene3D" id="1.10.1330.10">
    <property type="entry name" value="Dockerin domain"/>
    <property type="match status" value="1"/>
</dbReference>
<sequence length="592" mass="63784">MKKIKIWIAMCLSLLLFAKIAPAANAASEIQLHTAYYGTNREEALVGKVMPQTKPEEFLRRFVANGQLHLTNGVKTGSRVELLQGDKVLDSLTLVVQGDCNGDGGFSVTDMLTVKSMLLGQQTISGAKVQAADLSGDGKVTITDFLQMKSIVLKQKQLTSQQLSGTSLPHCRVLQLGGTMPFGSAGAAGADVPVVEGNAVTWEKGVLTAKNLGTSLVRSTQENLLVVVTELPQSVAFTQKSLVLNPGAAQKLQLEYRYPLYTAAKFGSSNPKVVTVDAAGTVKAVGVGTATVTVTLDNGASASMTVQVIPLLEKITLNTNSMKLKPGTTKTLTAKGYPENTQEPLEWTSSDPAIAKVDGNGVVRGVSYGTVTITCTGKYSRVSASCKVKVCDLVQVALTFDDGPGGSKTTQLLDALKKYNVKATFFLVGNRIGFSESIVKRTAAEGHEFGYHSWAHGYFNDMTAAEIKQDYETFQKALYEACNAQATVYRSPGGAYNKTSLKTIPLPHVLWSVDTLDWQHRDPEKVKKNILEGLKDGRIILMHDIHQTTIEGTIAALEYIYEHDLDVEFLTVTQLLSRNGKTPSAGQTYYSG</sequence>
<dbReference type="SUPFAM" id="SSF63446">
    <property type="entry name" value="Type I dockerin domain"/>
    <property type="match status" value="1"/>
</dbReference>
<dbReference type="InterPro" id="IPR008964">
    <property type="entry name" value="Invasin/intimin_cell_adhesion"/>
</dbReference>
<dbReference type="AlphaFoldDB" id="A0A9D0Z476"/>
<dbReference type="Pfam" id="PF00404">
    <property type="entry name" value="Dockerin_1"/>
    <property type="match status" value="1"/>
</dbReference>
<dbReference type="InterPro" id="IPR016134">
    <property type="entry name" value="Dockerin_dom"/>
</dbReference>
<gene>
    <name evidence="6" type="ORF">IAB74_09255</name>
</gene>
<keyword evidence="1" id="KW-0479">Metal-binding</keyword>
<evidence type="ECO:0000313" key="7">
    <source>
        <dbReference type="Proteomes" id="UP000886796"/>
    </source>
</evidence>
<dbReference type="InterPro" id="IPR011330">
    <property type="entry name" value="Glyco_hydro/deAcase_b/a-brl"/>
</dbReference>
<dbReference type="PROSITE" id="PS00018">
    <property type="entry name" value="EF_HAND_1"/>
    <property type="match status" value="1"/>
</dbReference>
<proteinExistence type="predicted"/>
<name>A0A9D0Z476_9FIRM</name>
<evidence type="ECO:0000313" key="6">
    <source>
        <dbReference type="EMBL" id="HIQ68679.1"/>
    </source>
</evidence>
<dbReference type="EMBL" id="DVFK01000119">
    <property type="protein sequence ID" value="HIQ68679.1"/>
    <property type="molecule type" value="Genomic_DNA"/>
</dbReference>
<dbReference type="InterPro" id="IPR002105">
    <property type="entry name" value="Dockerin_1_rpt"/>
</dbReference>
<feature type="chain" id="PRO_5038469718" evidence="3">
    <location>
        <begin position="27"/>
        <end position="592"/>
    </location>
</feature>
<dbReference type="PANTHER" id="PTHR10587:SF133">
    <property type="entry name" value="CHITIN DEACETYLASE 1-RELATED"/>
    <property type="match status" value="1"/>
</dbReference>
<dbReference type="GO" id="GO:0000272">
    <property type="term" value="P:polysaccharide catabolic process"/>
    <property type="evidence" value="ECO:0007669"/>
    <property type="project" value="InterPro"/>
</dbReference>
<protein>
    <submittedName>
        <fullName evidence="6">Polysaccharide deacetylase family protein</fullName>
    </submittedName>
</protein>
<reference evidence="6" key="1">
    <citation type="submission" date="2020-10" db="EMBL/GenBank/DDBJ databases">
        <authorList>
            <person name="Gilroy R."/>
        </authorList>
    </citation>
    <scope>NUCLEOTIDE SEQUENCE</scope>
    <source>
        <strain evidence="6">13361</strain>
    </source>
</reference>
<dbReference type="GO" id="GO:0016810">
    <property type="term" value="F:hydrolase activity, acting on carbon-nitrogen (but not peptide) bonds"/>
    <property type="evidence" value="ECO:0007669"/>
    <property type="project" value="InterPro"/>
</dbReference>
<evidence type="ECO:0000256" key="3">
    <source>
        <dbReference type="SAM" id="SignalP"/>
    </source>
</evidence>
<feature type="domain" description="NodB homology" evidence="4">
    <location>
        <begin position="394"/>
        <end position="572"/>
    </location>
</feature>
<dbReference type="Proteomes" id="UP000886796">
    <property type="component" value="Unassembled WGS sequence"/>
</dbReference>
<dbReference type="InterPro" id="IPR050248">
    <property type="entry name" value="Polysacc_deacetylase_ArnD"/>
</dbReference>
<accession>A0A9D0Z476</accession>
<dbReference type="GO" id="GO:0004553">
    <property type="term" value="F:hydrolase activity, hydrolyzing O-glycosyl compounds"/>
    <property type="evidence" value="ECO:0007669"/>
    <property type="project" value="InterPro"/>
</dbReference>
<dbReference type="SUPFAM" id="SSF49373">
    <property type="entry name" value="Invasin/intimin cell-adhesion fragments"/>
    <property type="match status" value="2"/>
</dbReference>
<keyword evidence="2" id="KW-0378">Hydrolase</keyword>
<organism evidence="6 7">
    <name type="scientific">Candidatus Faecousia excrementigallinarum</name>
    <dbReference type="NCBI Taxonomy" id="2840806"/>
    <lineage>
        <taxon>Bacteria</taxon>
        <taxon>Bacillati</taxon>
        <taxon>Bacillota</taxon>
        <taxon>Clostridia</taxon>
        <taxon>Eubacteriales</taxon>
        <taxon>Oscillospiraceae</taxon>
        <taxon>Faecousia</taxon>
    </lineage>
</organism>
<evidence type="ECO:0000259" key="5">
    <source>
        <dbReference type="PROSITE" id="PS51766"/>
    </source>
</evidence>
<dbReference type="PROSITE" id="PS51766">
    <property type="entry name" value="DOCKERIN"/>
    <property type="match status" value="1"/>
</dbReference>
<comment type="caution">
    <text evidence="6">The sequence shown here is derived from an EMBL/GenBank/DDBJ whole genome shotgun (WGS) entry which is preliminary data.</text>
</comment>
<dbReference type="Gene3D" id="3.20.20.370">
    <property type="entry name" value="Glycoside hydrolase/deacetylase"/>
    <property type="match status" value="1"/>
</dbReference>
<dbReference type="InterPro" id="IPR003343">
    <property type="entry name" value="Big_2"/>
</dbReference>
<dbReference type="GO" id="GO:0016020">
    <property type="term" value="C:membrane"/>
    <property type="evidence" value="ECO:0007669"/>
    <property type="project" value="TreeGrafter"/>
</dbReference>
<dbReference type="InterPro" id="IPR002509">
    <property type="entry name" value="NODB_dom"/>
</dbReference>
<evidence type="ECO:0000259" key="4">
    <source>
        <dbReference type="PROSITE" id="PS51677"/>
    </source>
</evidence>